<dbReference type="Proteomes" id="UP001195483">
    <property type="component" value="Unassembled WGS sequence"/>
</dbReference>
<evidence type="ECO:0000313" key="2">
    <source>
        <dbReference type="Proteomes" id="UP001195483"/>
    </source>
</evidence>
<gene>
    <name evidence="1" type="ORF">CHS0354_034553</name>
</gene>
<reference evidence="1" key="2">
    <citation type="journal article" date="2021" name="Genome Biol. Evol.">
        <title>Developing a high-quality reference genome for a parasitic bivalve with doubly uniparental inheritance (Bivalvia: Unionida).</title>
        <authorList>
            <person name="Smith C.H."/>
        </authorList>
    </citation>
    <scope>NUCLEOTIDE SEQUENCE</scope>
    <source>
        <strain evidence="1">CHS0354</strain>
        <tissue evidence="1">Mantle</tissue>
    </source>
</reference>
<organism evidence="1 2">
    <name type="scientific">Potamilus streckersoni</name>
    <dbReference type="NCBI Taxonomy" id="2493646"/>
    <lineage>
        <taxon>Eukaryota</taxon>
        <taxon>Metazoa</taxon>
        <taxon>Spiralia</taxon>
        <taxon>Lophotrochozoa</taxon>
        <taxon>Mollusca</taxon>
        <taxon>Bivalvia</taxon>
        <taxon>Autobranchia</taxon>
        <taxon>Heteroconchia</taxon>
        <taxon>Palaeoheterodonta</taxon>
        <taxon>Unionida</taxon>
        <taxon>Unionoidea</taxon>
        <taxon>Unionidae</taxon>
        <taxon>Ambleminae</taxon>
        <taxon>Lampsilini</taxon>
        <taxon>Potamilus</taxon>
    </lineage>
</organism>
<proteinExistence type="predicted"/>
<protein>
    <submittedName>
        <fullName evidence="1">Uncharacterized protein</fullName>
    </submittedName>
</protein>
<comment type="caution">
    <text evidence="1">The sequence shown here is derived from an EMBL/GenBank/DDBJ whole genome shotgun (WGS) entry which is preliminary data.</text>
</comment>
<keyword evidence="2" id="KW-1185">Reference proteome</keyword>
<sequence length="83" mass="9376">MRPRDIRTNLVNESQTKVHQKLSSKSIMFRLGSGAQTGLGVLDCGNTADVLEHAQILKDSEYCPDKDYPQETDLACKTFERFQ</sequence>
<dbReference type="EMBL" id="JAEAOA010002033">
    <property type="protein sequence ID" value="KAK3598379.1"/>
    <property type="molecule type" value="Genomic_DNA"/>
</dbReference>
<evidence type="ECO:0000313" key="1">
    <source>
        <dbReference type="EMBL" id="KAK3598379.1"/>
    </source>
</evidence>
<reference evidence="1" key="1">
    <citation type="journal article" date="2021" name="Genome Biol. Evol.">
        <title>A High-Quality Reference Genome for a Parasitic Bivalve with Doubly Uniparental Inheritance (Bivalvia: Unionida).</title>
        <authorList>
            <person name="Smith C.H."/>
        </authorList>
    </citation>
    <scope>NUCLEOTIDE SEQUENCE</scope>
    <source>
        <strain evidence="1">CHS0354</strain>
    </source>
</reference>
<name>A0AAE0W271_9BIVA</name>
<dbReference type="AlphaFoldDB" id="A0AAE0W271"/>
<reference evidence="1" key="3">
    <citation type="submission" date="2023-05" db="EMBL/GenBank/DDBJ databases">
        <authorList>
            <person name="Smith C.H."/>
        </authorList>
    </citation>
    <scope>NUCLEOTIDE SEQUENCE</scope>
    <source>
        <strain evidence="1">CHS0354</strain>
        <tissue evidence="1">Mantle</tissue>
    </source>
</reference>
<accession>A0AAE0W271</accession>